<accession>A0A917FFY1</accession>
<evidence type="ECO:0000313" key="2">
    <source>
        <dbReference type="Proteomes" id="UP000637643"/>
    </source>
</evidence>
<dbReference type="Proteomes" id="UP000637643">
    <property type="component" value="Unassembled WGS sequence"/>
</dbReference>
<evidence type="ECO:0008006" key="3">
    <source>
        <dbReference type="Google" id="ProtNLM"/>
    </source>
</evidence>
<comment type="caution">
    <text evidence="1">The sequence shown here is derived from an EMBL/GenBank/DDBJ whole genome shotgun (WGS) entry which is preliminary data.</text>
</comment>
<evidence type="ECO:0000313" key="1">
    <source>
        <dbReference type="EMBL" id="GGF74027.1"/>
    </source>
</evidence>
<proteinExistence type="predicted"/>
<name>A0A917FFY1_9BACL</name>
<dbReference type="AlphaFoldDB" id="A0A917FFY1"/>
<dbReference type="RefSeq" id="WP_189024181.1">
    <property type="nucleotide sequence ID" value="NZ_BMKR01000006.1"/>
</dbReference>
<protein>
    <recommendedName>
        <fullName evidence="3">Lipoprotein</fullName>
    </recommendedName>
</protein>
<dbReference type="PROSITE" id="PS51257">
    <property type="entry name" value="PROKAR_LIPOPROTEIN"/>
    <property type="match status" value="1"/>
</dbReference>
<dbReference type="EMBL" id="BMKR01000006">
    <property type="protein sequence ID" value="GGF74027.1"/>
    <property type="molecule type" value="Genomic_DNA"/>
</dbReference>
<reference evidence="1" key="2">
    <citation type="submission" date="2020-09" db="EMBL/GenBank/DDBJ databases">
        <authorList>
            <person name="Sun Q."/>
            <person name="Zhou Y."/>
        </authorList>
    </citation>
    <scope>NUCLEOTIDE SEQUENCE</scope>
    <source>
        <strain evidence="1">CGMCC 1.16134</strain>
    </source>
</reference>
<gene>
    <name evidence="1" type="ORF">GCM10010912_19070</name>
</gene>
<reference evidence="1" key="1">
    <citation type="journal article" date="2014" name="Int. J. Syst. Evol. Microbiol.">
        <title>Complete genome sequence of Corynebacterium casei LMG S-19264T (=DSM 44701T), isolated from a smear-ripened cheese.</title>
        <authorList>
            <consortium name="US DOE Joint Genome Institute (JGI-PGF)"/>
            <person name="Walter F."/>
            <person name="Albersmeier A."/>
            <person name="Kalinowski J."/>
            <person name="Ruckert C."/>
        </authorList>
    </citation>
    <scope>NUCLEOTIDE SEQUENCE</scope>
    <source>
        <strain evidence="1">CGMCC 1.16134</strain>
    </source>
</reference>
<sequence length="156" mass="18160">MKLHVRSLALILFLLLLTSCYNNSITEKELTAFIESQDLKHVSIQKLSDSVYYIFSEPRIFVYKGSSGYHASNSLEQDKILIGGLEKGSVGLIIRNTNILRNAKTYSVVIDQRNREYEYKGEKFLVIKDYRIWNPTPQMKIIFYNDNSEIIYETAY</sequence>
<keyword evidence="2" id="KW-1185">Reference proteome</keyword>
<organism evidence="1 2">
    <name type="scientific">Paenibacillus albidus</name>
    <dbReference type="NCBI Taxonomy" id="2041023"/>
    <lineage>
        <taxon>Bacteria</taxon>
        <taxon>Bacillati</taxon>
        <taxon>Bacillota</taxon>
        <taxon>Bacilli</taxon>
        <taxon>Bacillales</taxon>
        <taxon>Paenibacillaceae</taxon>
        <taxon>Paenibacillus</taxon>
    </lineage>
</organism>